<comment type="caution">
    <text evidence="2">The sequence shown here is derived from an EMBL/GenBank/DDBJ whole genome shotgun (WGS) entry which is preliminary data.</text>
</comment>
<dbReference type="RefSeq" id="WP_199384803.1">
    <property type="nucleotide sequence ID" value="NZ_JAEMHM010000011.1"/>
</dbReference>
<dbReference type="Pfam" id="PF13411">
    <property type="entry name" value="MerR_1"/>
    <property type="match status" value="1"/>
</dbReference>
<dbReference type="EMBL" id="JAEMHM010000011">
    <property type="protein sequence ID" value="MBJ6725912.1"/>
    <property type="molecule type" value="Genomic_DNA"/>
</dbReference>
<dbReference type="GO" id="GO:0003677">
    <property type="term" value="F:DNA binding"/>
    <property type="evidence" value="ECO:0007669"/>
    <property type="project" value="InterPro"/>
</dbReference>
<name>A0A8J7J074_9BACT</name>
<dbReference type="AlphaFoldDB" id="A0A8J7J074"/>
<keyword evidence="3" id="KW-1185">Reference proteome</keyword>
<organism evidence="2 3">
    <name type="scientific">Geomesophilobacter sediminis</name>
    <dbReference type="NCBI Taxonomy" id="2798584"/>
    <lineage>
        <taxon>Bacteria</taxon>
        <taxon>Pseudomonadati</taxon>
        <taxon>Thermodesulfobacteriota</taxon>
        <taxon>Desulfuromonadia</taxon>
        <taxon>Geobacterales</taxon>
        <taxon>Geobacteraceae</taxon>
        <taxon>Geomesophilobacter</taxon>
    </lineage>
</organism>
<proteinExistence type="predicted"/>
<sequence>MLLEKVWYTMEEAANKFGVEQERLKTWVDEGVVRTEREGEVLRLNGDDLELKLQELTGI</sequence>
<reference evidence="2" key="1">
    <citation type="submission" date="2020-12" db="EMBL/GenBank/DDBJ databases">
        <title>Geomonas sp. Red875, isolated from river sediment.</title>
        <authorList>
            <person name="Xu Z."/>
            <person name="Zhang Z."/>
            <person name="Masuda Y."/>
            <person name="Itoh H."/>
            <person name="Senoo K."/>
        </authorList>
    </citation>
    <scope>NUCLEOTIDE SEQUENCE</scope>
    <source>
        <strain evidence="2">Red875</strain>
    </source>
</reference>
<gene>
    <name evidence="2" type="ORF">JFN93_14440</name>
</gene>
<dbReference type="Proteomes" id="UP000636888">
    <property type="component" value="Unassembled WGS sequence"/>
</dbReference>
<accession>A0A8J7J074</accession>
<evidence type="ECO:0000313" key="2">
    <source>
        <dbReference type="EMBL" id="MBJ6725912.1"/>
    </source>
</evidence>
<dbReference type="GO" id="GO:0006355">
    <property type="term" value="P:regulation of DNA-templated transcription"/>
    <property type="evidence" value="ECO:0007669"/>
    <property type="project" value="InterPro"/>
</dbReference>
<evidence type="ECO:0000313" key="3">
    <source>
        <dbReference type="Proteomes" id="UP000636888"/>
    </source>
</evidence>
<dbReference type="InterPro" id="IPR000551">
    <property type="entry name" value="MerR-type_HTH_dom"/>
</dbReference>
<evidence type="ECO:0000259" key="1">
    <source>
        <dbReference type="Pfam" id="PF13411"/>
    </source>
</evidence>
<feature type="domain" description="HTH merR-type" evidence="1">
    <location>
        <begin position="8"/>
        <end position="40"/>
    </location>
</feature>
<dbReference type="Gene3D" id="1.10.1660.10">
    <property type="match status" value="1"/>
</dbReference>
<protein>
    <submittedName>
        <fullName evidence="2">MerR family transcriptional regulator</fullName>
    </submittedName>
</protein>